<feature type="domain" description="Quinolinate phosphoribosyl transferase C-terminal" evidence="6">
    <location>
        <begin position="114"/>
        <end position="280"/>
    </location>
</feature>
<evidence type="ECO:0000256" key="3">
    <source>
        <dbReference type="ARBA" id="ARBA00022676"/>
    </source>
</evidence>
<dbReference type="STRING" id="762967.HMPREF9440_01349"/>
<dbReference type="Gene3D" id="3.90.1170.20">
    <property type="entry name" value="Quinolinate phosphoribosyl transferase, N-terminal domain"/>
    <property type="match status" value="1"/>
</dbReference>
<keyword evidence="3 5" id="KW-0328">Glycosyltransferase</keyword>
<gene>
    <name evidence="8" type="ORF">HMPREF9440_01349</name>
</gene>
<dbReference type="SUPFAM" id="SSF54675">
    <property type="entry name" value="Nicotinate/Quinolinate PRTase N-terminal domain-like"/>
    <property type="match status" value="1"/>
</dbReference>
<dbReference type="GO" id="GO:0004514">
    <property type="term" value="F:nicotinate-nucleotide diphosphorylase (carboxylating) activity"/>
    <property type="evidence" value="ECO:0007669"/>
    <property type="project" value="InterPro"/>
</dbReference>
<dbReference type="SUPFAM" id="SSF51690">
    <property type="entry name" value="Nicotinate/Quinolinate PRTase C-terminal domain-like"/>
    <property type="match status" value="1"/>
</dbReference>
<dbReference type="HOGENOM" id="CLU_039622_2_1_4"/>
<name>H3KF32_9BURK</name>
<dbReference type="InterPro" id="IPR013785">
    <property type="entry name" value="Aldolase_TIM"/>
</dbReference>
<keyword evidence="4 5" id="KW-0808">Transferase</keyword>
<evidence type="ECO:0000256" key="1">
    <source>
        <dbReference type="ARBA" id="ARBA00009400"/>
    </source>
</evidence>
<evidence type="ECO:0000256" key="5">
    <source>
        <dbReference type="PIRNR" id="PIRNR006250"/>
    </source>
</evidence>
<dbReference type="AlphaFoldDB" id="H3KF32"/>
<reference evidence="8 9" key="1">
    <citation type="submission" date="2011-11" db="EMBL/GenBank/DDBJ databases">
        <authorList>
            <person name="Weinstock G."/>
            <person name="Sodergren E."/>
            <person name="Clifton S."/>
            <person name="Fulton L."/>
            <person name="Fulton B."/>
            <person name="Courtney L."/>
            <person name="Fronick C."/>
            <person name="Harrison M."/>
            <person name="Strong C."/>
            <person name="Farmer C."/>
            <person name="Delahaunty K."/>
            <person name="Markovic C."/>
            <person name="Hall O."/>
            <person name="Minx P."/>
            <person name="Tomlinson C."/>
            <person name="Mitreva M."/>
            <person name="Hou S."/>
            <person name="Chen J."/>
            <person name="Wollam A."/>
            <person name="Pepin K.H."/>
            <person name="Johnson M."/>
            <person name="Bhonagiri V."/>
            <person name="Zhang X."/>
            <person name="Suruliraj S."/>
            <person name="Warren W."/>
            <person name="Chinwalla A."/>
            <person name="Mardis E.R."/>
            <person name="Wilson R.K."/>
        </authorList>
    </citation>
    <scope>NUCLEOTIDE SEQUENCE [LARGE SCALE GENOMIC DNA]</scope>
    <source>
        <strain evidence="8 9">YIT 11816</strain>
    </source>
</reference>
<dbReference type="InterPro" id="IPR037128">
    <property type="entry name" value="Quinolinate_PRibosylTase_N_sf"/>
</dbReference>
<organism evidence="8 9">
    <name type="scientific">Sutterella parvirubra YIT 11816</name>
    <dbReference type="NCBI Taxonomy" id="762967"/>
    <lineage>
        <taxon>Bacteria</taxon>
        <taxon>Pseudomonadati</taxon>
        <taxon>Pseudomonadota</taxon>
        <taxon>Betaproteobacteria</taxon>
        <taxon>Burkholderiales</taxon>
        <taxon>Sutterellaceae</taxon>
        <taxon>Sutterella</taxon>
    </lineage>
</organism>
<proteinExistence type="inferred from homology"/>
<protein>
    <recommendedName>
        <fullName evidence="2">Putative pyrophosphorylase ModD</fullName>
    </recommendedName>
</protein>
<dbReference type="GO" id="GO:0009435">
    <property type="term" value="P:NAD+ biosynthetic process"/>
    <property type="evidence" value="ECO:0007669"/>
    <property type="project" value="InterPro"/>
</dbReference>
<dbReference type="Proteomes" id="UP000004956">
    <property type="component" value="Unassembled WGS sequence"/>
</dbReference>
<dbReference type="InterPro" id="IPR027277">
    <property type="entry name" value="NadC/ModD"/>
</dbReference>
<dbReference type="GO" id="GO:0005737">
    <property type="term" value="C:cytoplasm"/>
    <property type="evidence" value="ECO:0007669"/>
    <property type="project" value="TreeGrafter"/>
</dbReference>
<dbReference type="InterPro" id="IPR002638">
    <property type="entry name" value="Quinolinate_PRibosylTrfase_C"/>
</dbReference>
<accession>H3KF32</accession>
<comment type="similarity">
    <text evidence="1 5">Belongs to the NadC/ModD family.</text>
</comment>
<evidence type="ECO:0000313" key="9">
    <source>
        <dbReference type="Proteomes" id="UP000004956"/>
    </source>
</evidence>
<evidence type="ECO:0000259" key="7">
    <source>
        <dbReference type="Pfam" id="PF02749"/>
    </source>
</evidence>
<dbReference type="NCBIfam" id="TIGR01334">
    <property type="entry name" value="modD"/>
    <property type="match status" value="1"/>
</dbReference>
<dbReference type="Pfam" id="PF02749">
    <property type="entry name" value="QRPTase_N"/>
    <property type="match status" value="1"/>
</dbReference>
<comment type="caution">
    <text evidence="8">The sequence shown here is derived from an EMBL/GenBank/DDBJ whole genome shotgun (WGS) entry which is preliminary data.</text>
</comment>
<dbReference type="PANTHER" id="PTHR32179:SF4">
    <property type="entry name" value="PYROPHOSPHORYLASE MODD-RELATED"/>
    <property type="match status" value="1"/>
</dbReference>
<dbReference type="Gene3D" id="3.20.20.70">
    <property type="entry name" value="Aldolase class I"/>
    <property type="match status" value="1"/>
</dbReference>
<evidence type="ECO:0000256" key="2">
    <source>
        <dbReference type="ARBA" id="ARBA00019205"/>
    </source>
</evidence>
<dbReference type="InterPro" id="IPR022412">
    <property type="entry name" value="Quinolinate_PRibosylTrfase_N"/>
</dbReference>
<evidence type="ECO:0000256" key="4">
    <source>
        <dbReference type="ARBA" id="ARBA00022679"/>
    </source>
</evidence>
<dbReference type="PATRIC" id="fig|762967.3.peg.1059"/>
<dbReference type="PIRSF" id="PIRSF006250">
    <property type="entry name" value="NadC_ModD"/>
    <property type="match status" value="1"/>
</dbReference>
<evidence type="ECO:0000259" key="6">
    <source>
        <dbReference type="Pfam" id="PF01729"/>
    </source>
</evidence>
<evidence type="ECO:0000313" key="8">
    <source>
        <dbReference type="EMBL" id="EHY31276.1"/>
    </source>
</evidence>
<feature type="domain" description="Quinolinate phosphoribosyl transferase N-terminal" evidence="7">
    <location>
        <begin position="29"/>
        <end position="112"/>
    </location>
</feature>
<dbReference type="InterPro" id="IPR006242">
    <property type="entry name" value="ModD"/>
</dbReference>
<keyword evidence="9" id="KW-1185">Reference proteome</keyword>
<dbReference type="EMBL" id="AFBQ01000187">
    <property type="protein sequence ID" value="EHY31276.1"/>
    <property type="molecule type" value="Genomic_DNA"/>
</dbReference>
<dbReference type="InterPro" id="IPR036068">
    <property type="entry name" value="Nicotinate_pribotase-like_C"/>
</dbReference>
<dbReference type="Pfam" id="PF01729">
    <property type="entry name" value="QRPTase_C"/>
    <property type="match status" value="1"/>
</dbReference>
<sequence>MSAKDVFKIMRTPDTVLEAWLRDDCPFEDLTSAGLGIERVPGRLEARVKAPGLVAGTADAARILEMAGAKVRLHVRDGDRLDTKGLVLEAEGEAGELHQTVKVAQCVMEYASGIANRTAEMVAAAERGRPGCRVGLTRKHMPGTKYLSAAAALAGGGIMHRWGLSDSILVFDQHRVFTEDDWAPAFARLKSFSPERKVAAEADGVEEAMRLVDLGVDILQCERFTPEGLAELIPQVKAKNPQLVVSAAGGVQAANAEAYARAGCDLLVTSWPYFGKPFDVKMILSRRPE</sequence>
<dbReference type="GO" id="GO:0034213">
    <property type="term" value="P:quinolinate catabolic process"/>
    <property type="evidence" value="ECO:0007669"/>
    <property type="project" value="TreeGrafter"/>
</dbReference>
<dbReference type="PANTHER" id="PTHR32179">
    <property type="entry name" value="NICOTINATE-NUCLEOTIDE PYROPHOSPHORYLASE [CARBOXYLATING]"/>
    <property type="match status" value="1"/>
</dbReference>